<dbReference type="EMBL" id="JAHRIO010013025">
    <property type="protein sequence ID" value="MEQ2162985.1"/>
    <property type="molecule type" value="Genomic_DNA"/>
</dbReference>
<evidence type="ECO:0000313" key="2">
    <source>
        <dbReference type="EMBL" id="MEQ2162985.1"/>
    </source>
</evidence>
<gene>
    <name evidence="2" type="ORF">GOODEAATRI_025583</name>
</gene>
<organism evidence="2 3">
    <name type="scientific">Goodea atripinnis</name>
    <dbReference type="NCBI Taxonomy" id="208336"/>
    <lineage>
        <taxon>Eukaryota</taxon>
        <taxon>Metazoa</taxon>
        <taxon>Chordata</taxon>
        <taxon>Craniata</taxon>
        <taxon>Vertebrata</taxon>
        <taxon>Euteleostomi</taxon>
        <taxon>Actinopterygii</taxon>
        <taxon>Neopterygii</taxon>
        <taxon>Teleostei</taxon>
        <taxon>Neoteleostei</taxon>
        <taxon>Acanthomorphata</taxon>
        <taxon>Ovalentaria</taxon>
        <taxon>Atherinomorphae</taxon>
        <taxon>Cyprinodontiformes</taxon>
        <taxon>Goodeidae</taxon>
        <taxon>Goodea</taxon>
    </lineage>
</organism>
<reference evidence="2 3" key="1">
    <citation type="submission" date="2021-06" db="EMBL/GenBank/DDBJ databases">
        <authorList>
            <person name="Palmer J.M."/>
        </authorList>
    </citation>
    <scope>NUCLEOTIDE SEQUENCE [LARGE SCALE GENOMIC DNA]</scope>
    <source>
        <strain evidence="2 3">GA_2019</strain>
        <tissue evidence="2">Muscle</tissue>
    </source>
</reference>
<protein>
    <submittedName>
        <fullName evidence="2">Uncharacterized protein</fullName>
    </submittedName>
</protein>
<accession>A0ABV0MV53</accession>
<comment type="caution">
    <text evidence="2">The sequence shown here is derived from an EMBL/GenBank/DDBJ whole genome shotgun (WGS) entry which is preliminary data.</text>
</comment>
<keyword evidence="3" id="KW-1185">Reference proteome</keyword>
<evidence type="ECO:0000313" key="3">
    <source>
        <dbReference type="Proteomes" id="UP001476798"/>
    </source>
</evidence>
<sequence>MMETSLHCLLFLTTLSCHAADEARLAVSPRSPWLEGDSVVLSCEEDHGSAGWTVKRNTTERQSECGRGWENLLVPPVTSAASTNMILECTGVSPEREQPAAASSSLSLVRSDCGVSVDEAVWKWMKCCSLSLC</sequence>
<proteinExistence type="predicted"/>
<feature type="chain" id="PRO_5045806771" evidence="1">
    <location>
        <begin position="20"/>
        <end position="133"/>
    </location>
</feature>
<keyword evidence="1" id="KW-0732">Signal</keyword>
<dbReference type="Proteomes" id="UP001476798">
    <property type="component" value="Unassembled WGS sequence"/>
</dbReference>
<evidence type="ECO:0000256" key="1">
    <source>
        <dbReference type="SAM" id="SignalP"/>
    </source>
</evidence>
<name>A0ABV0MV53_9TELE</name>
<feature type="signal peptide" evidence="1">
    <location>
        <begin position="1"/>
        <end position="19"/>
    </location>
</feature>